<keyword evidence="3" id="KW-0964">Secreted</keyword>
<dbReference type="SUPFAM" id="SSF74650">
    <property type="entry name" value="Galactose mutarotase-like"/>
    <property type="match status" value="1"/>
</dbReference>
<evidence type="ECO:0000259" key="11">
    <source>
        <dbReference type="PROSITE" id="PS50847"/>
    </source>
</evidence>
<dbReference type="CDD" id="cd01083">
    <property type="entry name" value="GAG_Lyase"/>
    <property type="match status" value="1"/>
</dbReference>
<dbReference type="GO" id="GO:0016837">
    <property type="term" value="F:carbon-oxygen lyase activity, acting on polysaccharides"/>
    <property type="evidence" value="ECO:0007669"/>
    <property type="project" value="UniProtKB-ARBA"/>
</dbReference>
<feature type="signal peptide" evidence="10">
    <location>
        <begin position="1"/>
        <end position="32"/>
    </location>
</feature>
<dbReference type="NCBIfam" id="TIGR01167">
    <property type="entry name" value="LPXTG_anchor"/>
    <property type="match status" value="1"/>
</dbReference>
<evidence type="ECO:0000256" key="3">
    <source>
        <dbReference type="ARBA" id="ARBA00022525"/>
    </source>
</evidence>
<evidence type="ECO:0000256" key="1">
    <source>
        <dbReference type="ARBA" id="ARBA00006699"/>
    </source>
</evidence>
<evidence type="ECO:0000256" key="2">
    <source>
        <dbReference type="ARBA" id="ARBA00022512"/>
    </source>
</evidence>
<organism evidence="12 13">
    <name type="scientific">Clostridium sartagoforme</name>
    <dbReference type="NCBI Taxonomy" id="84031"/>
    <lineage>
        <taxon>Bacteria</taxon>
        <taxon>Bacillati</taxon>
        <taxon>Bacillota</taxon>
        <taxon>Clostridia</taxon>
        <taxon>Eubacteriales</taxon>
        <taxon>Clostridiaceae</taxon>
        <taxon>Clostridium</taxon>
    </lineage>
</organism>
<dbReference type="SUPFAM" id="SSF49863">
    <property type="entry name" value="Hyaluronate lyase-like, C-terminal domain"/>
    <property type="match status" value="1"/>
</dbReference>
<keyword evidence="13" id="KW-1185">Reference proteome</keyword>
<evidence type="ECO:0000313" key="12">
    <source>
        <dbReference type="EMBL" id="TGY42377.1"/>
    </source>
</evidence>
<reference evidence="12 13" key="1">
    <citation type="submission" date="2019-04" db="EMBL/GenBank/DDBJ databases">
        <title>Microbes associate with the intestines of laboratory mice.</title>
        <authorList>
            <person name="Navarre W."/>
            <person name="Wong E."/>
            <person name="Huang K."/>
            <person name="Tropini C."/>
            <person name="Ng K."/>
            <person name="Yu B."/>
        </authorList>
    </citation>
    <scope>NUCLEOTIDE SEQUENCE [LARGE SCALE GENOMIC DNA]</scope>
    <source>
        <strain evidence="12 13">NM50_B9-20</strain>
    </source>
</reference>
<evidence type="ECO:0000256" key="7">
    <source>
        <dbReference type="PIRSR" id="PIRSR638970-1"/>
    </source>
</evidence>
<evidence type="ECO:0000256" key="4">
    <source>
        <dbReference type="ARBA" id="ARBA00022729"/>
    </source>
</evidence>
<feature type="compositionally biased region" description="Low complexity" evidence="8">
    <location>
        <begin position="925"/>
        <end position="943"/>
    </location>
</feature>
<dbReference type="InterPro" id="IPR013783">
    <property type="entry name" value="Ig-like_fold"/>
</dbReference>
<dbReference type="Gene3D" id="1.50.10.100">
    <property type="entry name" value="Chondroitin AC/alginate lyase"/>
    <property type="match status" value="1"/>
</dbReference>
<dbReference type="InterPro" id="IPR004103">
    <property type="entry name" value="Lyase_8_C"/>
</dbReference>
<dbReference type="Gene3D" id="2.60.220.10">
    <property type="entry name" value="Polysaccharide lyase family 8-like, C-terminal"/>
    <property type="match status" value="1"/>
</dbReference>
<evidence type="ECO:0000256" key="8">
    <source>
        <dbReference type="SAM" id="MobiDB-lite"/>
    </source>
</evidence>
<dbReference type="InterPro" id="IPR012970">
    <property type="entry name" value="Lyase_8_alpha_N"/>
</dbReference>
<dbReference type="Gene3D" id="2.70.98.10">
    <property type="match status" value="1"/>
</dbReference>
<name>A0A4S2DJJ2_9CLOT</name>
<evidence type="ECO:0000256" key="6">
    <source>
        <dbReference type="ARBA" id="ARBA00023239"/>
    </source>
</evidence>
<keyword evidence="9" id="KW-0472">Membrane</keyword>
<dbReference type="InterPro" id="IPR011071">
    <property type="entry name" value="Lyase_8-like_C"/>
</dbReference>
<dbReference type="RefSeq" id="WP_136006643.1">
    <property type="nucleotide sequence ID" value="NZ_SRYR01000003.1"/>
</dbReference>
<sequence>MRKSKEATKKMIASVLAGSVIVSVVLPNTANAVTTEYSTSTIFDVKNADVDSIIESIRLKCKEDLIGGESIDVNNKTIASKISGYVKQTKTYLDSMNLDDTNDYLWENLQDYKDNPARITSMYNNILSMSMAYSLPNDTYYKNEELKDKIIYALEWINKNAYNSEIEQYGNWWEWMIGAPARLNNIVVLMYDDLTEEQITRYMDAIQKFLPSIEPGSKYHTGANLADVCLNKLLQGVNEKNPEKIKEASEDIEDVFEYVTSGDGFYPDGSYVQHGIVAYTGSYGNVLIDKISNVMFLLEGTPWKIETESKNNIYNWIFESFDPIIYKGYVMDMVRGRSISRYNGNGYIQASGIIEGMIKVSMISDEDMANRIQSLVKQWAIEAEDVIDFGSKFKSINVIDKYYEIMNSQAIVESLQGANHYALNMMDKTVHERDDYALAISRSSSRISKYEFMNKENLKPWFQGDGMTYLYNDDLTQFSDDFWATIDPYRMPGTTVDTRERADKEILPGIEAGSPLQDEVYYELGNSSWSGGTKLGNYGVAGMQIDNKYDSLKANKSWFMFDDEIVALGSGINNPEEFNTETIVENRKISKDGSNRFIVNGEEKVQSLGDNDNVENANWAYLEGDVDRTGIGYYFPDGADINILRDYREGNWFNINASNTAADKMVTNNYLTMYIDHGANVENEGYSYILLPNKTSDEVEEYANNPNIKIIRNDEVAQGVEHTELKMEGANFWVDGKNTSGSITSSGKASIMIKENDDNTLTIAVSDPTFEGESLSIEIAKSATKLVKSDNQISNLSLNDKKIAFDVNTSGAMGASFELTVELGEALDEDNIEAEVINEAPTINGEDVRLYVGDTWDKSLHKIVASDKEDGDLSEAVKIKENNIKLDNDFKVTEKGEYKVVFEVTDSKGARIEKEFKVSVENEVKNPSAPNSENNSNKSENLPNTGAVVGGTAIAGIGGVLTLLGAVIFKRKKK</sequence>
<dbReference type="GO" id="GO:0005576">
    <property type="term" value="C:extracellular region"/>
    <property type="evidence" value="ECO:0007669"/>
    <property type="project" value="InterPro"/>
</dbReference>
<keyword evidence="4 10" id="KW-0732">Signal</keyword>
<keyword evidence="9" id="KW-1133">Transmembrane helix</keyword>
<dbReference type="Pfam" id="PF02884">
    <property type="entry name" value="Lyase_8_C"/>
    <property type="match status" value="1"/>
</dbReference>
<gene>
    <name evidence="12" type="ORF">E5347_09160</name>
</gene>
<feature type="chain" id="PRO_5020393375" evidence="10">
    <location>
        <begin position="33"/>
        <end position="974"/>
    </location>
</feature>
<keyword evidence="5" id="KW-0572">Peptidoglycan-anchor</keyword>
<keyword evidence="6" id="KW-0456">Lyase</keyword>
<keyword evidence="2" id="KW-0134">Cell wall</keyword>
<dbReference type="EMBL" id="SRYR01000003">
    <property type="protein sequence ID" value="TGY42377.1"/>
    <property type="molecule type" value="Genomic_DNA"/>
</dbReference>
<dbReference type="GO" id="GO:0030246">
    <property type="term" value="F:carbohydrate binding"/>
    <property type="evidence" value="ECO:0007669"/>
    <property type="project" value="InterPro"/>
</dbReference>
<dbReference type="InterPro" id="IPR019931">
    <property type="entry name" value="LPXTG_anchor"/>
</dbReference>
<proteinExistence type="inferred from homology"/>
<feature type="region of interest" description="Disordered" evidence="8">
    <location>
        <begin position="923"/>
        <end position="943"/>
    </location>
</feature>
<keyword evidence="9" id="KW-0812">Transmembrane</keyword>
<dbReference type="AlphaFoldDB" id="A0A4S2DJJ2"/>
<evidence type="ECO:0000256" key="5">
    <source>
        <dbReference type="ARBA" id="ARBA00023088"/>
    </source>
</evidence>
<dbReference type="InterPro" id="IPR014718">
    <property type="entry name" value="GH-type_carb-bd"/>
</dbReference>
<feature type="domain" description="Gram-positive cocci surface proteins LPxTG" evidence="11">
    <location>
        <begin position="942"/>
        <end position="974"/>
    </location>
</feature>
<feature type="transmembrane region" description="Helical" evidence="9">
    <location>
        <begin position="947"/>
        <end position="969"/>
    </location>
</feature>
<dbReference type="SUPFAM" id="SSF48230">
    <property type="entry name" value="Chondroitin AC/alginate lyase"/>
    <property type="match status" value="1"/>
</dbReference>
<dbReference type="Gene3D" id="2.60.40.10">
    <property type="entry name" value="Immunoglobulins"/>
    <property type="match status" value="1"/>
</dbReference>
<evidence type="ECO:0000313" key="13">
    <source>
        <dbReference type="Proteomes" id="UP000306888"/>
    </source>
</evidence>
<dbReference type="GO" id="GO:0005975">
    <property type="term" value="P:carbohydrate metabolic process"/>
    <property type="evidence" value="ECO:0007669"/>
    <property type="project" value="InterPro"/>
</dbReference>
<dbReference type="Pfam" id="PF02278">
    <property type="entry name" value="Lyase_8"/>
    <property type="match status" value="1"/>
</dbReference>
<dbReference type="PANTHER" id="PTHR38481:SF1">
    <property type="entry name" value="HYALURONATE LYASE"/>
    <property type="match status" value="1"/>
</dbReference>
<dbReference type="Proteomes" id="UP000306888">
    <property type="component" value="Unassembled WGS sequence"/>
</dbReference>
<comment type="similarity">
    <text evidence="1">Belongs to the polysaccharide lyase 8 family.</text>
</comment>
<dbReference type="InterPro" id="IPR008929">
    <property type="entry name" value="Chondroitin_lyas"/>
</dbReference>
<dbReference type="Pfam" id="PF08124">
    <property type="entry name" value="Lyase_8_N"/>
    <property type="match status" value="1"/>
</dbReference>
<protein>
    <submittedName>
        <fullName evidence="12">LPXTG cell wall anchor domain-containing protein</fullName>
    </submittedName>
</protein>
<dbReference type="InterPro" id="IPR011013">
    <property type="entry name" value="Gal_mutarotase_sf_dom"/>
</dbReference>
<feature type="active site" evidence="7">
    <location>
        <position position="274"/>
    </location>
</feature>
<dbReference type="PANTHER" id="PTHR38481">
    <property type="entry name" value="HYALURONATE LYASE"/>
    <property type="match status" value="1"/>
</dbReference>
<feature type="active site" evidence="7">
    <location>
        <position position="337"/>
    </location>
</feature>
<dbReference type="PROSITE" id="PS50847">
    <property type="entry name" value="GRAM_POS_ANCHORING"/>
    <property type="match status" value="1"/>
</dbReference>
<dbReference type="OrthoDB" id="6636047at2"/>
<feature type="active site" evidence="7">
    <location>
        <position position="283"/>
    </location>
</feature>
<evidence type="ECO:0000256" key="10">
    <source>
        <dbReference type="SAM" id="SignalP"/>
    </source>
</evidence>
<dbReference type="InterPro" id="IPR038970">
    <property type="entry name" value="Lyase_8"/>
</dbReference>
<dbReference type="InterPro" id="IPR003159">
    <property type="entry name" value="Lyase_8_central_dom"/>
</dbReference>
<accession>A0A4S2DJJ2</accession>
<comment type="caution">
    <text evidence="12">The sequence shown here is derived from an EMBL/GenBank/DDBJ whole genome shotgun (WGS) entry which is preliminary data.</text>
</comment>
<evidence type="ECO:0000256" key="9">
    <source>
        <dbReference type="SAM" id="Phobius"/>
    </source>
</evidence>